<dbReference type="Gene3D" id="1.10.10.350">
    <property type="match status" value="1"/>
</dbReference>
<evidence type="ECO:0000256" key="3">
    <source>
        <dbReference type="ARBA" id="ARBA00022840"/>
    </source>
</evidence>
<dbReference type="GO" id="GO:0004812">
    <property type="term" value="F:aminoacyl-tRNA ligase activity"/>
    <property type="evidence" value="ECO:0007669"/>
    <property type="project" value="UniProtKB-KW"/>
</dbReference>
<protein>
    <recommendedName>
        <fullName evidence="6">Aminoacyl-tRNA synthetase class I anticodon-binding domain-containing protein</fullName>
    </recommendedName>
</protein>
<dbReference type="GO" id="GO:0000049">
    <property type="term" value="F:tRNA binding"/>
    <property type="evidence" value="ECO:0007669"/>
    <property type="project" value="InterPro"/>
</dbReference>
<gene>
    <name evidence="7" type="ORF">MNBD_CHLOROFLEXI01-1675</name>
</gene>
<dbReference type="InterPro" id="IPR045462">
    <property type="entry name" value="aa-tRNA-synth_I_cd-bd"/>
</dbReference>
<keyword evidence="4" id="KW-0648">Protein biosynthesis</keyword>
<sequence>YIQEMEPLELAKAVRPFLEAAGLEVNVEALLVVMPPMSVRLKHFPDAIPFLRFLSEEMPLPESAEALTHKKLPLPAAKAAFTEAREMLASIEPFSLETISQRLFAIGEKHADNGKAGPFLGPMRFAVTGQKVSPPLFESVLALGRDPVVQRLDQILLLF</sequence>
<organism evidence="7">
    <name type="scientific">hydrothermal vent metagenome</name>
    <dbReference type="NCBI Taxonomy" id="652676"/>
    <lineage>
        <taxon>unclassified sequences</taxon>
        <taxon>metagenomes</taxon>
        <taxon>ecological metagenomes</taxon>
    </lineage>
</organism>
<dbReference type="Pfam" id="PF19269">
    <property type="entry name" value="Anticodon_2"/>
    <property type="match status" value="1"/>
</dbReference>
<dbReference type="InterPro" id="IPR008925">
    <property type="entry name" value="aa_tRNA-synth_I_cd-bd_sf"/>
</dbReference>
<keyword evidence="1" id="KW-0436">Ligase</keyword>
<evidence type="ECO:0000259" key="6">
    <source>
        <dbReference type="Pfam" id="PF19269"/>
    </source>
</evidence>
<evidence type="ECO:0000256" key="4">
    <source>
        <dbReference type="ARBA" id="ARBA00022917"/>
    </source>
</evidence>
<reference evidence="7" key="1">
    <citation type="submission" date="2018-06" db="EMBL/GenBank/DDBJ databases">
        <authorList>
            <person name="Zhirakovskaya E."/>
        </authorList>
    </citation>
    <scope>NUCLEOTIDE SEQUENCE</scope>
</reference>
<accession>A0A3B0VWM4</accession>
<dbReference type="SUPFAM" id="SSF48163">
    <property type="entry name" value="An anticodon-binding domain of class I aminoacyl-tRNA synthetases"/>
    <property type="match status" value="1"/>
</dbReference>
<keyword evidence="3" id="KW-0067">ATP-binding</keyword>
<evidence type="ECO:0000256" key="2">
    <source>
        <dbReference type="ARBA" id="ARBA00022741"/>
    </source>
</evidence>
<proteinExistence type="predicted"/>
<feature type="non-terminal residue" evidence="7">
    <location>
        <position position="1"/>
    </location>
</feature>
<dbReference type="AlphaFoldDB" id="A0A3B0VWM4"/>
<dbReference type="InterPro" id="IPR020751">
    <property type="entry name" value="aa-tRNA-synth_I_codon-bd_sub2"/>
</dbReference>
<evidence type="ECO:0000313" key="7">
    <source>
        <dbReference type="EMBL" id="VAW41289.1"/>
    </source>
</evidence>
<evidence type="ECO:0000256" key="5">
    <source>
        <dbReference type="ARBA" id="ARBA00023146"/>
    </source>
</evidence>
<feature type="domain" description="Aminoacyl-tRNA synthetase class I anticodon-binding" evidence="6">
    <location>
        <begin position="9"/>
        <end position="155"/>
    </location>
</feature>
<evidence type="ECO:0000256" key="1">
    <source>
        <dbReference type="ARBA" id="ARBA00022598"/>
    </source>
</evidence>
<keyword evidence="2" id="KW-0547">Nucleotide-binding</keyword>
<dbReference type="GO" id="GO:0006412">
    <property type="term" value="P:translation"/>
    <property type="evidence" value="ECO:0007669"/>
    <property type="project" value="UniProtKB-KW"/>
</dbReference>
<keyword evidence="5" id="KW-0030">Aminoacyl-tRNA synthetase</keyword>
<name>A0A3B0VWM4_9ZZZZ</name>
<dbReference type="EMBL" id="UOEU01000835">
    <property type="protein sequence ID" value="VAW41289.1"/>
    <property type="molecule type" value="Genomic_DNA"/>
</dbReference>
<dbReference type="GO" id="GO:0005524">
    <property type="term" value="F:ATP binding"/>
    <property type="evidence" value="ECO:0007669"/>
    <property type="project" value="UniProtKB-KW"/>
</dbReference>